<proteinExistence type="predicted"/>
<dbReference type="EMBL" id="OMOR01000001">
    <property type="protein sequence ID" value="SPH20893.1"/>
    <property type="molecule type" value="Genomic_DNA"/>
</dbReference>
<keyword evidence="2" id="KW-1185">Reference proteome</keyword>
<accession>A0A2R8BCQ7</accession>
<organism evidence="1 2">
    <name type="scientific">Ascidiaceihabitans donghaensis</name>
    <dbReference type="NCBI Taxonomy" id="1510460"/>
    <lineage>
        <taxon>Bacteria</taxon>
        <taxon>Pseudomonadati</taxon>
        <taxon>Pseudomonadota</taxon>
        <taxon>Alphaproteobacteria</taxon>
        <taxon>Rhodobacterales</taxon>
        <taxon>Paracoccaceae</taxon>
        <taxon>Ascidiaceihabitans</taxon>
    </lineage>
</organism>
<dbReference type="Gene3D" id="3.30.2000.30">
    <property type="match status" value="1"/>
</dbReference>
<name>A0A2R8BCQ7_9RHOB</name>
<dbReference type="Pfam" id="PF11367">
    <property type="entry name" value="Tail_completion_gp17"/>
    <property type="match status" value="1"/>
</dbReference>
<dbReference type="OrthoDB" id="7644395at2"/>
<reference evidence="1 2" key="1">
    <citation type="submission" date="2018-03" db="EMBL/GenBank/DDBJ databases">
        <authorList>
            <person name="Keele B.F."/>
        </authorList>
    </citation>
    <scope>NUCLEOTIDE SEQUENCE [LARGE SCALE GENOMIC DNA]</scope>
    <source>
        <strain evidence="1 2">CECT 8599</strain>
    </source>
</reference>
<evidence type="ECO:0000313" key="2">
    <source>
        <dbReference type="Proteomes" id="UP000244880"/>
    </source>
</evidence>
<protein>
    <recommendedName>
        <fullName evidence="3">Gene transfer agent protein</fullName>
    </recommendedName>
</protein>
<evidence type="ECO:0008006" key="3">
    <source>
        <dbReference type="Google" id="ProtNLM"/>
    </source>
</evidence>
<gene>
    <name evidence="1" type="ORF">ASD8599_01634</name>
</gene>
<evidence type="ECO:0000313" key="1">
    <source>
        <dbReference type="EMBL" id="SPH20893.1"/>
    </source>
</evidence>
<dbReference type="RefSeq" id="WP_108828040.1">
    <property type="nucleotide sequence ID" value="NZ_OMOR01000001.1"/>
</dbReference>
<sequence length="135" mass="14149">MSYVLAAPLQAAVYQALSDDVDLGTLVGSAIYDAIPSGTLPSLYVSLGPETVQDASDKTGNGAVHQFTVSVVTETPGFTAAKHAASAISEVLHDADLTLSRGRLVSLMFERAVAGRIDGGSGRKIDLRFRARVEE</sequence>
<dbReference type="InterPro" id="IPR053745">
    <property type="entry name" value="Viral_Tail_Comp_sf"/>
</dbReference>
<dbReference type="InterPro" id="IPR021508">
    <property type="entry name" value="Gp17-like"/>
</dbReference>
<dbReference type="AlphaFoldDB" id="A0A2R8BCQ7"/>
<dbReference type="Proteomes" id="UP000244880">
    <property type="component" value="Unassembled WGS sequence"/>
</dbReference>